<organism evidence="3 4">
    <name type="scientific">Desulfacinum hydrothermale DSM 13146</name>
    <dbReference type="NCBI Taxonomy" id="1121390"/>
    <lineage>
        <taxon>Bacteria</taxon>
        <taxon>Pseudomonadati</taxon>
        <taxon>Thermodesulfobacteriota</taxon>
        <taxon>Syntrophobacteria</taxon>
        <taxon>Syntrophobacterales</taxon>
        <taxon>Syntrophobacteraceae</taxon>
        <taxon>Desulfacinum</taxon>
    </lineage>
</organism>
<evidence type="ECO:0000256" key="1">
    <source>
        <dbReference type="SAM" id="MobiDB-lite"/>
    </source>
</evidence>
<dbReference type="OrthoDB" id="5456013at2"/>
<dbReference type="STRING" id="1121390.SAMN02746041_01874"/>
<dbReference type="EMBL" id="FWXF01000009">
    <property type="protein sequence ID" value="SMC23936.1"/>
    <property type="molecule type" value="Genomic_DNA"/>
</dbReference>
<sequence length="209" mass="23901">MKRYLIVLCILHLMATAVPAWAKAPREIAGYRLGQSLDSCYQRVVAGPVYPVRLRPYLMEVPVVVPQGFHSGYIIYGNCADPGIIARIKVKYANDSRRFFDQLLNRLKQRFGDPDEYKGDAFQAYLAWKWSFEEPDGQRITMILSHYSGDDDEHTQGNALKLTLTTQIAKERRCYEAEEKRKPKPGMRLGRGQGRAGAPQNWDNLLPRP</sequence>
<proteinExistence type="predicted"/>
<feature type="chain" id="PRO_5013343184" evidence="2">
    <location>
        <begin position="23"/>
        <end position="209"/>
    </location>
</feature>
<dbReference type="AlphaFoldDB" id="A0A1W1XIY0"/>
<evidence type="ECO:0000313" key="3">
    <source>
        <dbReference type="EMBL" id="SMC23936.1"/>
    </source>
</evidence>
<protein>
    <submittedName>
        <fullName evidence="3">Uncharacterized protein</fullName>
    </submittedName>
</protein>
<reference evidence="3 4" key="1">
    <citation type="submission" date="2017-04" db="EMBL/GenBank/DDBJ databases">
        <authorList>
            <person name="Afonso C.L."/>
            <person name="Miller P.J."/>
            <person name="Scott M.A."/>
            <person name="Spackman E."/>
            <person name="Goraichik I."/>
            <person name="Dimitrov K.M."/>
            <person name="Suarez D.L."/>
            <person name="Swayne D.E."/>
        </authorList>
    </citation>
    <scope>NUCLEOTIDE SEQUENCE [LARGE SCALE GENOMIC DNA]</scope>
    <source>
        <strain evidence="3 4">DSM 13146</strain>
    </source>
</reference>
<dbReference type="Proteomes" id="UP000192783">
    <property type="component" value="Unassembled WGS sequence"/>
</dbReference>
<feature type="signal peptide" evidence="2">
    <location>
        <begin position="1"/>
        <end position="22"/>
    </location>
</feature>
<keyword evidence="4" id="KW-1185">Reference proteome</keyword>
<feature type="region of interest" description="Disordered" evidence="1">
    <location>
        <begin position="175"/>
        <end position="209"/>
    </location>
</feature>
<name>A0A1W1XIY0_9BACT</name>
<keyword evidence="2" id="KW-0732">Signal</keyword>
<evidence type="ECO:0000256" key="2">
    <source>
        <dbReference type="SAM" id="SignalP"/>
    </source>
</evidence>
<evidence type="ECO:0000313" key="4">
    <source>
        <dbReference type="Proteomes" id="UP000192783"/>
    </source>
</evidence>
<gene>
    <name evidence="3" type="ORF">SAMN02746041_01874</name>
</gene>
<accession>A0A1W1XIY0</accession>
<dbReference type="RefSeq" id="WP_084057618.1">
    <property type="nucleotide sequence ID" value="NZ_FWXF01000009.1"/>
</dbReference>